<name>A0ABT3K6J9_9PROT</name>
<evidence type="ECO:0008006" key="5">
    <source>
        <dbReference type="Google" id="ProtNLM"/>
    </source>
</evidence>
<evidence type="ECO:0000313" key="4">
    <source>
        <dbReference type="Proteomes" id="UP001526337"/>
    </source>
</evidence>
<proteinExistence type="predicted"/>
<feature type="chain" id="PRO_5045606109" description="DUF4412 domain-containing protein" evidence="2">
    <location>
        <begin position="34"/>
        <end position="214"/>
    </location>
</feature>
<keyword evidence="4" id="KW-1185">Reference proteome</keyword>
<feature type="compositionally biased region" description="Polar residues" evidence="1">
    <location>
        <begin position="189"/>
        <end position="201"/>
    </location>
</feature>
<organism evidence="3 4">
    <name type="scientific">Gluconacetobacter entanii</name>
    <dbReference type="NCBI Taxonomy" id="108528"/>
    <lineage>
        <taxon>Bacteria</taxon>
        <taxon>Pseudomonadati</taxon>
        <taxon>Pseudomonadota</taxon>
        <taxon>Alphaproteobacteria</taxon>
        <taxon>Acetobacterales</taxon>
        <taxon>Acetobacteraceae</taxon>
        <taxon>Gluconacetobacter</taxon>
    </lineage>
</organism>
<evidence type="ECO:0000256" key="2">
    <source>
        <dbReference type="SAM" id="SignalP"/>
    </source>
</evidence>
<evidence type="ECO:0000313" key="3">
    <source>
        <dbReference type="EMBL" id="MCW4590993.1"/>
    </source>
</evidence>
<feature type="region of interest" description="Disordered" evidence="1">
    <location>
        <begin position="189"/>
        <end position="214"/>
    </location>
</feature>
<comment type="caution">
    <text evidence="3">The sequence shown here is derived from an EMBL/GenBank/DDBJ whole genome shotgun (WGS) entry which is preliminary data.</text>
</comment>
<reference evidence="3 4" key="1">
    <citation type="submission" date="2022-07" db="EMBL/GenBank/DDBJ databases">
        <title>Genome stability of Gluconacetobacter entanii AV429.</title>
        <authorList>
            <person name="Trcek J."/>
            <person name="Cepec E."/>
        </authorList>
    </citation>
    <scope>NUCLEOTIDE SEQUENCE [LARGE SCALE GENOMIC DNA]</scope>
    <source>
        <strain evidence="3 4">AV429_2022</strain>
    </source>
</reference>
<accession>A0ABT3K6J9</accession>
<protein>
    <recommendedName>
        <fullName evidence="5">DUF4412 domain-containing protein</fullName>
    </recommendedName>
</protein>
<evidence type="ECO:0000256" key="1">
    <source>
        <dbReference type="SAM" id="MobiDB-lite"/>
    </source>
</evidence>
<keyword evidence="2" id="KW-0732">Signal</keyword>
<dbReference type="Proteomes" id="UP001526337">
    <property type="component" value="Unassembled WGS sequence"/>
</dbReference>
<dbReference type="EMBL" id="JANGSQ010000104">
    <property type="protein sequence ID" value="MCW4590993.1"/>
    <property type="molecule type" value="Genomic_DNA"/>
</dbReference>
<feature type="signal peptide" evidence="2">
    <location>
        <begin position="1"/>
        <end position="33"/>
    </location>
</feature>
<gene>
    <name evidence="3" type="ORF">NO263_10405</name>
</gene>
<sequence length="214" mass="22843">MNMTPVKTRSGAAFMRACLASAVAGVLAVSAGAAARAADAPAQDSAAQSPFVTPQHDVDVTYTIYPPHATQMTLTQRMRWSEARMMQRIDPGNTGTYMITDYRAKTLTVIDPDRHIKTVVPAPGAASVDPSRRAEGTWLRTGGATVAGHPCTLWQTSDTDQRPSEICYTDDGVMLEVVRDGKVMVEASSISTTPQDSSTFDIPSGLKEVKAANP</sequence>